<dbReference type="InterPro" id="IPR002716">
    <property type="entry name" value="PIN_dom"/>
</dbReference>
<accession>A0A0G1UUK2</accession>
<evidence type="ECO:0000313" key="3">
    <source>
        <dbReference type="Proteomes" id="UP000033860"/>
    </source>
</evidence>
<dbReference type="AlphaFoldDB" id="A0A0G1UUK2"/>
<dbReference type="Pfam" id="PF01850">
    <property type="entry name" value="PIN"/>
    <property type="match status" value="1"/>
</dbReference>
<reference evidence="2 3" key="1">
    <citation type="journal article" date="2015" name="Nature">
        <title>rRNA introns, odd ribosomes, and small enigmatic genomes across a large radiation of phyla.</title>
        <authorList>
            <person name="Brown C.T."/>
            <person name="Hug L.A."/>
            <person name="Thomas B.C."/>
            <person name="Sharon I."/>
            <person name="Castelle C.J."/>
            <person name="Singh A."/>
            <person name="Wilkins M.J."/>
            <person name="Williams K.H."/>
            <person name="Banfield J.F."/>
        </authorList>
    </citation>
    <scope>NUCLEOTIDE SEQUENCE [LARGE SCALE GENOMIC DNA]</scope>
</reference>
<dbReference type="Gene3D" id="3.40.50.1010">
    <property type="entry name" value="5'-nuclease"/>
    <property type="match status" value="1"/>
</dbReference>
<dbReference type="SUPFAM" id="SSF88723">
    <property type="entry name" value="PIN domain-like"/>
    <property type="match status" value="1"/>
</dbReference>
<feature type="domain" description="PIN" evidence="1">
    <location>
        <begin position="5"/>
        <end position="128"/>
    </location>
</feature>
<dbReference type="EMBL" id="LCNT01000003">
    <property type="protein sequence ID" value="KKU61400.1"/>
    <property type="molecule type" value="Genomic_DNA"/>
</dbReference>
<dbReference type="PANTHER" id="PTHR38826:SF5">
    <property type="entry name" value="RIBONUCLEASE VAPC13"/>
    <property type="match status" value="1"/>
</dbReference>
<dbReference type="Proteomes" id="UP000033860">
    <property type="component" value="Unassembled WGS sequence"/>
</dbReference>
<evidence type="ECO:0000313" key="2">
    <source>
        <dbReference type="EMBL" id="KKU61400.1"/>
    </source>
</evidence>
<dbReference type="InterPro" id="IPR029060">
    <property type="entry name" value="PIN-like_dom_sf"/>
</dbReference>
<name>A0A0G1UUK2_9BACT</name>
<dbReference type="PANTHER" id="PTHR38826">
    <property type="entry name" value="RIBONUCLEASE VAPC13"/>
    <property type="match status" value="1"/>
</dbReference>
<comment type="caution">
    <text evidence="2">The sequence shown here is derived from an EMBL/GenBank/DDBJ whole genome shotgun (WGS) entry which is preliminary data.</text>
</comment>
<gene>
    <name evidence="2" type="ORF">UX85_C0003G0059</name>
</gene>
<sequence>MKPHFIDANVFLRTVVVEDDQVSHDCKKFLEKVKLNKVRGLTSSVVVAEVVWVLASYYKLTRPSIAEVVEAITSLRGLKIVRTDSIKLAVDIYRDSGVKYVDALIAATDKIQEKKWVVVSYDKDFDKLGVRRVEPGQI</sequence>
<proteinExistence type="predicted"/>
<evidence type="ECO:0000259" key="1">
    <source>
        <dbReference type="Pfam" id="PF01850"/>
    </source>
</evidence>
<organism evidence="2 3">
    <name type="scientific">Candidatus Beckwithbacteria bacterium GW2011_GWB1_47_15</name>
    <dbReference type="NCBI Taxonomy" id="1618371"/>
    <lineage>
        <taxon>Bacteria</taxon>
        <taxon>Candidatus Beckwithiibacteriota</taxon>
    </lineage>
</organism>
<dbReference type="InterPro" id="IPR052106">
    <property type="entry name" value="PINc/VapC_TA"/>
</dbReference>
<protein>
    <submittedName>
        <fullName evidence="2">PilT protein domain protein</fullName>
    </submittedName>
</protein>